<sequence length="70" mass="7935">MFKVRGSVKDGWRSVKKEFESRCSQTARLYHEDSLKPEECSISSKVNAALTFQLFPGLMSHQKGLDVFAP</sequence>
<organism evidence="1 2">
    <name type="scientific">Bursaphelenchus xylophilus</name>
    <name type="common">Pinewood nematode worm</name>
    <name type="synonym">Aphelenchoides xylophilus</name>
    <dbReference type="NCBI Taxonomy" id="6326"/>
    <lineage>
        <taxon>Eukaryota</taxon>
        <taxon>Metazoa</taxon>
        <taxon>Ecdysozoa</taxon>
        <taxon>Nematoda</taxon>
        <taxon>Chromadorea</taxon>
        <taxon>Rhabditida</taxon>
        <taxon>Tylenchina</taxon>
        <taxon>Tylenchomorpha</taxon>
        <taxon>Aphelenchoidea</taxon>
        <taxon>Aphelenchoididae</taxon>
        <taxon>Bursaphelenchus</taxon>
    </lineage>
</organism>
<evidence type="ECO:0000313" key="1">
    <source>
        <dbReference type="Proteomes" id="UP000095284"/>
    </source>
</evidence>
<dbReference type="WBParaSite" id="BXY_0294200.1">
    <property type="protein sequence ID" value="BXY_0294200.1"/>
    <property type="gene ID" value="BXY_0294200"/>
</dbReference>
<accession>A0A1I7RQE9</accession>
<proteinExistence type="predicted"/>
<dbReference type="Proteomes" id="UP000095284">
    <property type="component" value="Unplaced"/>
</dbReference>
<dbReference type="AlphaFoldDB" id="A0A1I7RQE9"/>
<protein>
    <submittedName>
        <fullName evidence="2">Ovule protein</fullName>
    </submittedName>
</protein>
<name>A0A1I7RQE9_BURXY</name>
<reference evidence="2" key="1">
    <citation type="submission" date="2016-11" db="UniProtKB">
        <authorList>
            <consortium name="WormBaseParasite"/>
        </authorList>
    </citation>
    <scope>IDENTIFICATION</scope>
</reference>
<evidence type="ECO:0000313" key="2">
    <source>
        <dbReference type="WBParaSite" id="BXY_0294200.1"/>
    </source>
</evidence>